<accession>A0A4S8LM25</accession>
<reference evidence="1 2" key="1">
    <citation type="journal article" date="2019" name="Nat. Ecol. Evol.">
        <title>Megaphylogeny resolves global patterns of mushroom evolution.</title>
        <authorList>
            <person name="Varga T."/>
            <person name="Krizsan K."/>
            <person name="Foldi C."/>
            <person name="Dima B."/>
            <person name="Sanchez-Garcia M."/>
            <person name="Sanchez-Ramirez S."/>
            <person name="Szollosi G.J."/>
            <person name="Szarkandi J.G."/>
            <person name="Papp V."/>
            <person name="Albert L."/>
            <person name="Andreopoulos W."/>
            <person name="Angelini C."/>
            <person name="Antonin V."/>
            <person name="Barry K.W."/>
            <person name="Bougher N.L."/>
            <person name="Buchanan P."/>
            <person name="Buyck B."/>
            <person name="Bense V."/>
            <person name="Catcheside P."/>
            <person name="Chovatia M."/>
            <person name="Cooper J."/>
            <person name="Damon W."/>
            <person name="Desjardin D."/>
            <person name="Finy P."/>
            <person name="Geml J."/>
            <person name="Haridas S."/>
            <person name="Hughes K."/>
            <person name="Justo A."/>
            <person name="Karasinski D."/>
            <person name="Kautmanova I."/>
            <person name="Kiss B."/>
            <person name="Kocsube S."/>
            <person name="Kotiranta H."/>
            <person name="LaButti K.M."/>
            <person name="Lechner B.E."/>
            <person name="Liimatainen K."/>
            <person name="Lipzen A."/>
            <person name="Lukacs Z."/>
            <person name="Mihaltcheva S."/>
            <person name="Morgado L.N."/>
            <person name="Niskanen T."/>
            <person name="Noordeloos M.E."/>
            <person name="Ohm R.A."/>
            <person name="Ortiz-Santana B."/>
            <person name="Ovrebo C."/>
            <person name="Racz N."/>
            <person name="Riley R."/>
            <person name="Savchenko A."/>
            <person name="Shiryaev A."/>
            <person name="Soop K."/>
            <person name="Spirin V."/>
            <person name="Szebenyi C."/>
            <person name="Tomsovsky M."/>
            <person name="Tulloss R.E."/>
            <person name="Uehling J."/>
            <person name="Grigoriev I.V."/>
            <person name="Vagvolgyi C."/>
            <person name="Papp T."/>
            <person name="Martin F.M."/>
            <person name="Miettinen O."/>
            <person name="Hibbett D.S."/>
            <person name="Nagy L.G."/>
        </authorList>
    </citation>
    <scope>NUCLEOTIDE SEQUENCE [LARGE SCALE GENOMIC DNA]</scope>
    <source>
        <strain evidence="1 2">CBS 962.96</strain>
    </source>
</reference>
<evidence type="ECO:0000313" key="2">
    <source>
        <dbReference type="Proteomes" id="UP000297245"/>
    </source>
</evidence>
<dbReference type="AlphaFoldDB" id="A0A4S8LM25"/>
<dbReference type="Proteomes" id="UP000297245">
    <property type="component" value="Unassembled WGS sequence"/>
</dbReference>
<sequence>MVGPPQVVDQHGGYPSSRSAPPLNANTTFCFDFEFTAYGVTPLFYYHCSTVGSSSGSPIVGTHQLGVDTSKSNYLGLSLTGVKHLSFLSYTNLLPSTPTSTLPLSSFTTGTAAFAIKLSEILPWAQQESVHVIHLQYHLRFLVHSGLLPAKFSIYCFEGASDKFWNEGGGLVDHATGSTSRRERA</sequence>
<keyword evidence="2" id="KW-1185">Reference proteome</keyword>
<name>A0A4S8LM25_DENBC</name>
<gene>
    <name evidence="1" type="ORF">K435DRAFT_864370</name>
</gene>
<dbReference type="EMBL" id="ML179337">
    <property type="protein sequence ID" value="THU90342.1"/>
    <property type="molecule type" value="Genomic_DNA"/>
</dbReference>
<evidence type="ECO:0000313" key="1">
    <source>
        <dbReference type="EMBL" id="THU90342.1"/>
    </source>
</evidence>
<protein>
    <submittedName>
        <fullName evidence="1">Uncharacterized protein</fullName>
    </submittedName>
</protein>
<proteinExistence type="predicted"/>
<organism evidence="1 2">
    <name type="scientific">Dendrothele bispora (strain CBS 962.96)</name>
    <dbReference type="NCBI Taxonomy" id="1314807"/>
    <lineage>
        <taxon>Eukaryota</taxon>
        <taxon>Fungi</taxon>
        <taxon>Dikarya</taxon>
        <taxon>Basidiomycota</taxon>
        <taxon>Agaricomycotina</taxon>
        <taxon>Agaricomycetes</taxon>
        <taxon>Agaricomycetidae</taxon>
        <taxon>Agaricales</taxon>
        <taxon>Agaricales incertae sedis</taxon>
        <taxon>Dendrothele</taxon>
    </lineage>
</organism>